<protein>
    <submittedName>
        <fullName evidence="5">Protein FANTASTIC FOUR 2</fullName>
    </submittedName>
</protein>
<dbReference type="InParanoid" id="A0A6I9TGR2"/>
<dbReference type="GeneID" id="105163259"/>
<dbReference type="PANTHER" id="PTHR33155:SF8">
    <property type="entry name" value="PROTEIN FANTASTIC FOUR 1"/>
    <property type="match status" value="1"/>
</dbReference>
<dbReference type="Proteomes" id="UP000504604">
    <property type="component" value="Linkage group LG6"/>
</dbReference>
<dbReference type="AlphaFoldDB" id="A0A6I9TGR2"/>
<evidence type="ECO:0000313" key="4">
    <source>
        <dbReference type="Proteomes" id="UP000504604"/>
    </source>
</evidence>
<feature type="region of interest" description="Disordered" evidence="2">
    <location>
        <begin position="252"/>
        <end position="288"/>
    </location>
</feature>
<dbReference type="KEGG" id="sind:105163259"/>
<proteinExistence type="inferred from homology"/>
<sequence>MIPSNPKNIVIEKANLPCSSSPVFSPSPHTHSTKQNMSSVCQGLQSCLEPLSLEPLVLLHQLAPSKPPLSFPWPQKQPDIPRPQSSNIFPIENMWEKTDRNGQESTPTTWNFTYNCRLQSTDETEQVYVHPLIKRSTSSLSTRSLEMCTESLGSETGNCIDSFSHHVFDNNQISSRNKQTKTGQLPKKVKHSSSFPPPLTSISGSDGVQVQTHREGGRLVIKAFSFSSCSTYFQTERENGRLRLSLLRDEHELGDNNQEEEDGEVVDDENKDDEAEKYCCESDEEDDFNGRLWGENLKDWSSSRCNGDRISSRKRLPSLPYCVAIS</sequence>
<dbReference type="PANTHER" id="PTHR33155">
    <property type="entry name" value="FANTASTIC FOUR-LIKE PROTEIN (DUF3049)"/>
    <property type="match status" value="1"/>
</dbReference>
<evidence type="ECO:0000256" key="1">
    <source>
        <dbReference type="ARBA" id="ARBA00008690"/>
    </source>
</evidence>
<name>A0A6I9TGR2_SESIN</name>
<accession>A0A6I9TGR2</accession>
<dbReference type="InterPro" id="IPR046431">
    <property type="entry name" value="FAF_dom"/>
</dbReference>
<dbReference type="RefSeq" id="XP_011079845.1">
    <property type="nucleotide sequence ID" value="XM_011081543.2"/>
</dbReference>
<feature type="region of interest" description="Disordered" evidence="2">
    <location>
        <begin position="172"/>
        <end position="208"/>
    </location>
</feature>
<evidence type="ECO:0000313" key="5">
    <source>
        <dbReference type="RefSeq" id="XP_011079845.1"/>
    </source>
</evidence>
<evidence type="ECO:0000256" key="2">
    <source>
        <dbReference type="SAM" id="MobiDB-lite"/>
    </source>
</evidence>
<dbReference type="InterPro" id="IPR021410">
    <property type="entry name" value="FAF"/>
</dbReference>
<comment type="similarity">
    <text evidence="1">Belongs to the fantastic four family.</text>
</comment>
<reference evidence="5" key="1">
    <citation type="submission" date="2025-08" db="UniProtKB">
        <authorList>
            <consortium name="RefSeq"/>
        </authorList>
    </citation>
    <scope>IDENTIFICATION</scope>
</reference>
<feature type="domain" description="FAF" evidence="3">
    <location>
        <begin position="194"/>
        <end position="246"/>
    </location>
</feature>
<keyword evidence="4" id="KW-1185">Reference proteome</keyword>
<dbReference type="Pfam" id="PF11250">
    <property type="entry name" value="FAF"/>
    <property type="match status" value="1"/>
</dbReference>
<organism evidence="4 5">
    <name type="scientific">Sesamum indicum</name>
    <name type="common">Oriental sesame</name>
    <name type="synonym">Sesamum orientale</name>
    <dbReference type="NCBI Taxonomy" id="4182"/>
    <lineage>
        <taxon>Eukaryota</taxon>
        <taxon>Viridiplantae</taxon>
        <taxon>Streptophyta</taxon>
        <taxon>Embryophyta</taxon>
        <taxon>Tracheophyta</taxon>
        <taxon>Spermatophyta</taxon>
        <taxon>Magnoliopsida</taxon>
        <taxon>eudicotyledons</taxon>
        <taxon>Gunneridae</taxon>
        <taxon>Pentapetalae</taxon>
        <taxon>asterids</taxon>
        <taxon>lamiids</taxon>
        <taxon>Lamiales</taxon>
        <taxon>Pedaliaceae</taxon>
        <taxon>Sesamum</taxon>
    </lineage>
</organism>
<feature type="compositionally biased region" description="Polar residues" evidence="2">
    <location>
        <begin position="172"/>
        <end position="183"/>
    </location>
</feature>
<gene>
    <name evidence="5" type="primary">LOC105163259</name>
</gene>
<feature type="compositionally biased region" description="Acidic residues" evidence="2">
    <location>
        <begin position="257"/>
        <end position="273"/>
    </location>
</feature>
<dbReference type="OrthoDB" id="1916983at2759"/>
<evidence type="ECO:0000259" key="3">
    <source>
        <dbReference type="Pfam" id="PF11250"/>
    </source>
</evidence>